<feature type="signal peptide" evidence="3">
    <location>
        <begin position="1"/>
        <end position="31"/>
    </location>
</feature>
<dbReference type="InterPro" id="IPR050309">
    <property type="entry name" value="Type-B_Carboxylest/Lipase"/>
</dbReference>
<feature type="domain" description="Carboxylesterase type B" evidence="4">
    <location>
        <begin position="39"/>
        <end position="554"/>
    </location>
</feature>
<accession>A0AAV4JCT6</accession>
<dbReference type="Gene3D" id="3.40.50.1820">
    <property type="entry name" value="alpha/beta hydrolase"/>
    <property type="match status" value="1"/>
</dbReference>
<keyword evidence="3" id="KW-0732">Signal</keyword>
<comment type="caution">
    <text evidence="5">The sequence shown here is derived from an EMBL/GenBank/DDBJ whole genome shotgun (WGS) entry which is preliminary data.</text>
</comment>
<dbReference type="Pfam" id="PF00135">
    <property type="entry name" value="COesterase"/>
    <property type="match status" value="1"/>
</dbReference>
<protein>
    <recommendedName>
        <fullName evidence="3">Carboxylic ester hydrolase</fullName>
        <ecNumber evidence="3">3.1.1.-</ecNumber>
    </recommendedName>
</protein>
<dbReference type="Proteomes" id="UP000762676">
    <property type="component" value="Unassembled WGS sequence"/>
</dbReference>
<dbReference type="PROSITE" id="PS00941">
    <property type="entry name" value="CARBOXYLESTERASE_B_2"/>
    <property type="match status" value="1"/>
</dbReference>
<feature type="chain" id="PRO_5043086231" description="Carboxylic ester hydrolase" evidence="3">
    <location>
        <begin position="32"/>
        <end position="566"/>
    </location>
</feature>
<dbReference type="EMBL" id="BMAT01010128">
    <property type="protein sequence ID" value="GFS20612.1"/>
    <property type="molecule type" value="Genomic_DNA"/>
</dbReference>
<dbReference type="InterPro" id="IPR019826">
    <property type="entry name" value="Carboxylesterase_B_AS"/>
</dbReference>
<evidence type="ECO:0000256" key="1">
    <source>
        <dbReference type="ARBA" id="ARBA00005964"/>
    </source>
</evidence>
<name>A0AAV4JCT6_9GAST</name>
<comment type="similarity">
    <text evidence="1 3">Belongs to the type-B carboxylesterase/lipase family.</text>
</comment>
<dbReference type="EC" id="3.1.1.-" evidence="3"/>
<keyword evidence="2 3" id="KW-0378">Hydrolase</keyword>
<evidence type="ECO:0000256" key="2">
    <source>
        <dbReference type="ARBA" id="ARBA00022801"/>
    </source>
</evidence>
<evidence type="ECO:0000256" key="3">
    <source>
        <dbReference type="RuleBase" id="RU361235"/>
    </source>
</evidence>
<dbReference type="InterPro" id="IPR029058">
    <property type="entry name" value="AB_hydrolase_fold"/>
</dbReference>
<proteinExistence type="inferred from homology"/>
<evidence type="ECO:0000313" key="5">
    <source>
        <dbReference type="EMBL" id="GFS20612.1"/>
    </source>
</evidence>
<organism evidence="5 6">
    <name type="scientific">Elysia marginata</name>
    <dbReference type="NCBI Taxonomy" id="1093978"/>
    <lineage>
        <taxon>Eukaryota</taxon>
        <taxon>Metazoa</taxon>
        <taxon>Spiralia</taxon>
        <taxon>Lophotrochozoa</taxon>
        <taxon>Mollusca</taxon>
        <taxon>Gastropoda</taxon>
        <taxon>Heterobranchia</taxon>
        <taxon>Euthyneura</taxon>
        <taxon>Panpulmonata</taxon>
        <taxon>Sacoglossa</taxon>
        <taxon>Placobranchoidea</taxon>
        <taxon>Plakobranchidae</taxon>
        <taxon>Elysia</taxon>
    </lineage>
</organism>
<reference evidence="5 6" key="1">
    <citation type="journal article" date="2021" name="Elife">
        <title>Chloroplast acquisition without the gene transfer in kleptoplastic sea slugs, Plakobranchus ocellatus.</title>
        <authorList>
            <person name="Maeda T."/>
            <person name="Takahashi S."/>
            <person name="Yoshida T."/>
            <person name="Shimamura S."/>
            <person name="Takaki Y."/>
            <person name="Nagai Y."/>
            <person name="Toyoda A."/>
            <person name="Suzuki Y."/>
            <person name="Arimoto A."/>
            <person name="Ishii H."/>
            <person name="Satoh N."/>
            <person name="Nishiyama T."/>
            <person name="Hasebe M."/>
            <person name="Maruyama T."/>
            <person name="Minagawa J."/>
            <person name="Obokata J."/>
            <person name="Shigenobu S."/>
        </authorList>
    </citation>
    <scope>NUCLEOTIDE SEQUENCE [LARGE SCALE GENOMIC DNA]</scope>
</reference>
<gene>
    <name evidence="5" type="ORF">ElyMa_005060800</name>
</gene>
<dbReference type="PROSITE" id="PS00122">
    <property type="entry name" value="CARBOXYLESTERASE_B_1"/>
    <property type="match status" value="1"/>
</dbReference>
<keyword evidence="6" id="KW-1185">Reference proteome</keyword>
<dbReference type="InterPro" id="IPR019819">
    <property type="entry name" value="Carboxylesterase_B_CS"/>
</dbReference>
<evidence type="ECO:0000313" key="6">
    <source>
        <dbReference type="Proteomes" id="UP000762676"/>
    </source>
</evidence>
<dbReference type="SUPFAM" id="SSF53474">
    <property type="entry name" value="alpha/beta-Hydrolases"/>
    <property type="match status" value="1"/>
</dbReference>
<dbReference type="InterPro" id="IPR002018">
    <property type="entry name" value="CarbesteraseB"/>
</dbReference>
<evidence type="ECO:0000259" key="4">
    <source>
        <dbReference type="Pfam" id="PF00135"/>
    </source>
</evidence>
<dbReference type="AlphaFoldDB" id="A0AAV4JCT6"/>
<dbReference type="PANTHER" id="PTHR11559">
    <property type="entry name" value="CARBOXYLESTERASE"/>
    <property type="match status" value="1"/>
</dbReference>
<dbReference type="GO" id="GO:0016787">
    <property type="term" value="F:hydrolase activity"/>
    <property type="evidence" value="ECO:0007669"/>
    <property type="project" value="UniProtKB-KW"/>
</dbReference>
<sequence length="566" mass="62556">MARPVSCVLTPGPALLLCLQLLFALVQHLQAQLDTPEVIADTSWGRIYGQRKKTRDALEYYSFEGIPYALPPLGFLRFAKPVPVIGRTLNPYKAYAVKPSCYGVGVTGPVSEDCLYLDIYVPGTPHQRRKSVMVFFHGGGFVTATPQPSVDAIMSQGGTILVVVHYRLGPFGFLSGAERFLKGNFGLWDQTMALRWVRSNIAAFGGDPGKVTIFGSSAGAASVAYHVLAPPSKRFFQRAIMMSGSASATWAIQRDPRPVARQLAENLNCSYPSDAVTDIHVRALVVTCLRLLKAEQIFQAGLNLFLTQSTATKLVEFLFVPVVDGEFVLEDPRVMLDNHTYLMNQGVIEKDIIVGVANNEGSLLFGNSAVPKPPDFGDFFDKDLIPRLLFQRYGVPASASAVRAVSEYYSANIPRQFLSALGVAHAYADPAFVIPAIEFSRSIGDFQTLLKGRGKTYFYYFDYCPFYTGALCMMHGLDNLYLFPPFQFIDASDDKITRMFVELLTSFSASGVPRAADLGLRWATFSSFTGNNVLRLNGSPEMKPDLFSHKEEFWLKRVPTLISQNR</sequence>